<dbReference type="Proteomes" id="UP000198916">
    <property type="component" value="Unassembled WGS sequence"/>
</dbReference>
<dbReference type="EMBL" id="FNZR01000001">
    <property type="protein sequence ID" value="SEK24107.1"/>
    <property type="molecule type" value="Genomic_DNA"/>
</dbReference>
<name>A0A1H7FFS9_9SPHI</name>
<dbReference type="Gene3D" id="3.40.30.10">
    <property type="entry name" value="Glutaredoxin"/>
    <property type="match status" value="1"/>
</dbReference>
<dbReference type="InterPro" id="IPR012336">
    <property type="entry name" value="Thioredoxin-like_fold"/>
</dbReference>
<sequence length="504" mass="58582">MAKLALFPIILIILAIEAKTGFSTELFSNRVTITVNFEEKEYLQDTFVLRYWNSLLGVSVAEYLPYEESFALNDSGSFKFTINPQNDFGYFCLSKKEQGTDKSLLYYYLFEHGDDITITMKKRDALLPKAYAKRNREYFSGFKNFSEYTPEFKGRGFAKYQCRFRMDSLSYVSEDSGILTSDYGFFKGNSHDKIKDACLEILYDYRHELSTLAYSLLKSDIYGKQELDKYWEFKWLVLSDSTMENGFPKLKEIFTEGFSPLNDDLLLQNIQFHSPFYLESLIEYHKNLLLIQGLKKPESLYDSISNKYSAIERERLLCLLLLTYRDKFENQFAFYDEIYSGVTDDGLKGILKNYSLKFLKGSSAFPFKFTDLEGHEIELGDLKGQVLLIDFWFTGCRGCITYFQNTLSHVEQSFRYNDKIKFLSVSIDKNVNTWIKSVNSALYSSKETINVFTNGEGTLHEFVKYYNINIYPTILIIDSKGNLVGIYNDRPPKDQLISILNSVE</sequence>
<evidence type="ECO:0000313" key="2">
    <source>
        <dbReference type="EMBL" id="SEK24107.1"/>
    </source>
</evidence>
<dbReference type="SUPFAM" id="SSF52833">
    <property type="entry name" value="Thioredoxin-like"/>
    <property type="match status" value="1"/>
</dbReference>
<dbReference type="PANTHER" id="PTHR42852">
    <property type="entry name" value="THIOL:DISULFIDE INTERCHANGE PROTEIN DSBE"/>
    <property type="match status" value="1"/>
</dbReference>
<dbReference type="InterPro" id="IPR013766">
    <property type="entry name" value="Thioredoxin_domain"/>
</dbReference>
<proteinExistence type="predicted"/>
<feature type="domain" description="Thioredoxin" evidence="1">
    <location>
        <begin position="358"/>
        <end position="504"/>
    </location>
</feature>
<evidence type="ECO:0000313" key="3">
    <source>
        <dbReference type="Proteomes" id="UP000198916"/>
    </source>
</evidence>
<dbReference type="AlphaFoldDB" id="A0A1H7FFS9"/>
<dbReference type="InterPro" id="IPR050553">
    <property type="entry name" value="Thioredoxin_ResA/DsbE_sf"/>
</dbReference>
<keyword evidence="3" id="KW-1185">Reference proteome</keyword>
<dbReference type="Pfam" id="PF13905">
    <property type="entry name" value="Thioredoxin_8"/>
    <property type="match status" value="1"/>
</dbReference>
<evidence type="ECO:0000259" key="1">
    <source>
        <dbReference type="PROSITE" id="PS51352"/>
    </source>
</evidence>
<dbReference type="PROSITE" id="PS51352">
    <property type="entry name" value="THIOREDOXIN_2"/>
    <property type="match status" value="1"/>
</dbReference>
<dbReference type="CDD" id="cd02966">
    <property type="entry name" value="TlpA_like_family"/>
    <property type="match status" value="1"/>
</dbReference>
<dbReference type="OrthoDB" id="9815205at2"/>
<dbReference type="RefSeq" id="WP_090602226.1">
    <property type="nucleotide sequence ID" value="NZ_FNZR01000001.1"/>
</dbReference>
<gene>
    <name evidence="2" type="ORF">SAMN05421740_101315</name>
</gene>
<accession>A0A1H7FFS9</accession>
<organism evidence="2 3">
    <name type="scientific">Parapedobacter koreensis</name>
    <dbReference type="NCBI Taxonomy" id="332977"/>
    <lineage>
        <taxon>Bacteria</taxon>
        <taxon>Pseudomonadati</taxon>
        <taxon>Bacteroidota</taxon>
        <taxon>Sphingobacteriia</taxon>
        <taxon>Sphingobacteriales</taxon>
        <taxon>Sphingobacteriaceae</taxon>
        <taxon>Parapedobacter</taxon>
    </lineage>
</organism>
<dbReference type="PANTHER" id="PTHR42852:SF18">
    <property type="entry name" value="CHROMOSOME UNDETERMINED SCAFFOLD_47, WHOLE GENOME SHOTGUN SEQUENCE"/>
    <property type="match status" value="1"/>
</dbReference>
<dbReference type="STRING" id="332977.SAMN05421740_101315"/>
<reference evidence="3" key="1">
    <citation type="submission" date="2016-10" db="EMBL/GenBank/DDBJ databases">
        <authorList>
            <person name="Varghese N."/>
            <person name="Submissions S."/>
        </authorList>
    </citation>
    <scope>NUCLEOTIDE SEQUENCE [LARGE SCALE GENOMIC DNA]</scope>
    <source>
        <strain evidence="3">Jip14</strain>
    </source>
</reference>
<protein>
    <submittedName>
        <fullName evidence="2">Cytochrome oxidase Cu insertion factor, SCO1/SenC/PrrC family</fullName>
    </submittedName>
</protein>
<dbReference type="InterPro" id="IPR036249">
    <property type="entry name" value="Thioredoxin-like_sf"/>
</dbReference>